<protein>
    <recommendedName>
        <fullName evidence="3">adenosine deaminase</fullName>
        <ecNumber evidence="3">3.5.4.4</ecNumber>
    </recommendedName>
</protein>
<evidence type="ECO:0000256" key="5">
    <source>
        <dbReference type="ARBA" id="ARBA00022801"/>
    </source>
</evidence>
<reference evidence="8 9" key="1">
    <citation type="submission" date="2016-03" db="EMBL/GenBank/DDBJ databases">
        <title>Complete genome sequence of Pedobacter cryoconitis PAMC 27485.</title>
        <authorList>
            <person name="Lee J."/>
            <person name="Kim O.-S."/>
        </authorList>
    </citation>
    <scope>NUCLEOTIDE SEQUENCE [LARGE SCALE GENOMIC DNA]</scope>
    <source>
        <strain evidence="8 9">PAMC 27485</strain>
    </source>
</reference>
<accession>A0A127V9Q2</accession>
<evidence type="ECO:0000259" key="7">
    <source>
        <dbReference type="Pfam" id="PF00962"/>
    </source>
</evidence>
<dbReference type="GO" id="GO:0006154">
    <property type="term" value="P:adenosine catabolic process"/>
    <property type="evidence" value="ECO:0007669"/>
    <property type="project" value="TreeGrafter"/>
</dbReference>
<dbReference type="AlphaFoldDB" id="A0A127V9Q2"/>
<dbReference type="GO" id="GO:0046103">
    <property type="term" value="P:inosine biosynthetic process"/>
    <property type="evidence" value="ECO:0007669"/>
    <property type="project" value="TreeGrafter"/>
</dbReference>
<evidence type="ECO:0000313" key="9">
    <source>
        <dbReference type="Proteomes" id="UP000071561"/>
    </source>
</evidence>
<evidence type="ECO:0000256" key="4">
    <source>
        <dbReference type="ARBA" id="ARBA00022723"/>
    </source>
</evidence>
<dbReference type="EMBL" id="CP014504">
    <property type="protein sequence ID" value="AMP98132.1"/>
    <property type="molecule type" value="Genomic_DNA"/>
</dbReference>
<dbReference type="EC" id="3.5.4.4" evidence="3"/>
<dbReference type="Gene3D" id="3.20.20.140">
    <property type="entry name" value="Metal-dependent hydrolases"/>
    <property type="match status" value="1"/>
</dbReference>
<dbReference type="KEGG" id="pcm:AY601_1208"/>
<evidence type="ECO:0000256" key="3">
    <source>
        <dbReference type="ARBA" id="ARBA00012784"/>
    </source>
</evidence>
<organism evidence="8 9">
    <name type="scientific">Pedobacter cryoconitis</name>
    <dbReference type="NCBI Taxonomy" id="188932"/>
    <lineage>
        <taxon>Bacteria</taxon>
        <taxon>Pseudomonadati</taxon>
        <taxon>Bacteroidota</taxon>
        <taxon>Sphingobacteriia</taxon>
        <taxon>Sphingobacteriales</taxon>
        <taxon>Sphingobacteriaceae</taxon>
        <taxon>Pedobacter</taxon>
    </lineage>
</organism>
<dbReference type="GO" id="GO:0005829">
    <property type="term" value="C:cytosol"/>
    <property type="evidence" value="ECO:0007669"/>
    <property type="project" value="TreeGrafter"/>
</dbReference>
<evidence type="ECO:0000313" key="8">
    <source>
        <dbReference type="EMBL" id="AMP98132.1"/>
    </source>
</evidence>
<name>A0A127V9Q2_9SPHI</name>
<proteinExistence type="inferred from homology"/>
<keyword evidence="4" id="KW-0479">Metal-binding</keyword>
<keyword evidence="6" id="KW-0862">Zinc</keyword>
<dbReference type="InterPro" id="IPR001365">
    <property type="entry name" value="A_deaminase_dom"/>
</dbReference>
<keyword evidence="9" id="KW-1185">Reference proteome</keyword>
<sequence length="494" mass="57061">MVCLDIDLPDNNPIQLMKKYFTVFFAFILFQAQAQSVSNYLEKIRNNPSKLTAFFSQMPKGGDLHHHYSGSVYAESFIDYIVKNNYFINRETLAIAEKKPAEDKEWSKLGSLKKEGQLDDYKFRLLKKWSVKDYNNVSIPSDKQFFETFPSFDVASEKNIDSGLLEIKNRAVKEHVSYIETMLGSIKCAPINDLSLQFDPKFHTVLQQKDEQYCQALLDTLYGKLMEKNIFSCADNFSENTINKLHHAMHLDDDSFIMRYQTYTVRTLEASEVFKRLLLAFDAASKNPLIVGVNILSPENNEVAMRDYWLHMQMFRYCHKKYPSVKYTMHAGELTLGLVKPEELTWHISSAVYDAGASRIGHGVDIPYEANSYALMNYMKEKGIAVEINLFSNEFILKVKGDRHPVTLYKEFNVPIVISSDDAGVLRTNLTEQYVLLASRYPEFTYNDIKKIIYNSINYSFIKEPAVKTKLLAKLDRDFTAFEKLIINTPQKKN</sequence>
<dbReference type="GO" id="GO:0043103">
    <property type="term" value="P:hypoxanthine salvage"/>
    <property type="evidence" value="ECO:0007669"/>
    <property type="project" value="TreeGrafter"/>
</dbReference>
<dbReference type="SUPFAM" id="SSF51556">
    <property type="entry name" value="Metallo-dependent hydrolases"/>
    <property type="match status" value="1"/>
</dbReference>
<dbReference type="PANTHER" id="PTHR11409:SF43">
    <property type="entry name" value="ADENOSINE DEAMINASE"/>
    <property type="match status" value="1"/>
</dbReference>
<evidence type="ECO:0000256" key="1">
    <source>
        <dbReference type="ARBA" id="ARBA00001947"/>
    </source>
</evidence>
<gene>
    <name evidence="8" type="ORF">AY601_1208</name>
</gene>
<feature type="domain" description="Adenosine deaminase" evidence="7">
    <location>
        <begin position="278"/>
        <end position="476"/>
    </location>
</feature>
<dbReference type="Proteomes" id="UP000071561">
    <property type="component" value="Chromosome"/>
</dbReference>
<dbReference type="GO" id="GO:0046872">
    <property type="term" value="F:metal ion binding"/>
    <property type="evidence" value="ECO:0007669"/>
    <property type="project" value="UniProtKB-KW"/>
</dbReference>
<comment type="cofactor">
    <cofactor evidence="1">
        <name>Zn(2+)</name>
        <dbReference type="ChEBI" id="CHEBI:29105"/>
    </cofactor>
</comment>
<comment type="similarity">
    <text evidence="2">Belongs to the metallo-dependent hydrolases superfamily. Adenosine and AMP deaminases family.</text>
</comment>
<evidence type="ECO:0000256" key="2">
    <source>
        <dbReference type="ARBA" id="ARBA00006676"/>
    </source>
</evidence>
<dbReference type="PATRIC" id="fig|188932.3.peg.1249"/>
<dbReference type="Pfam" id="PF00962">
    <property type="entry name" value="A_deaminase"/>
    <property type="match status" value="1"/>
</dbReference>
<dbReference type="InterPro" id="IPR006330">
    <property type="entry name" value="Ado/ade_deaminase"/>
</dbReference>
<dbReference type="GO" id="GO:0004000">
    <property type="term" value="F:adenosine deaminase activity"/>
    <property type="evidence" value="ECO:0007669"/>
    <property type="project" value="TreeGrafter"/>
</dbReference>
<dbReference type="PANTHER" id="PTHR11409">
    <property type="entry name" value="ADENOSINE DEAMINASE"/>
    <property type="match status" value="1"/>
</dbReference>
<dbReference type="InterPro" id="IPR032466">
    <property type="entry name" value="Metal_Hydrolase"/>
</dbReference>
<keyword evidence="5" id="KW-0378">Hydrolase</keyword>
<evidence type="ECO:0000256" key="6">
    <source>
        <dbReference type="ARBA" id="ARBA00022833"/>
    </source>
</evidence>